<dbReference type="PANTHER" id="PTHR10880">
    <property type="entry name" value="MORTALITY FACTOR 4-LIKE PROTEIN"/>
    <property type="match status" value="1"/>
</dbReference>
<dbReference type="Gene3D" id="2.30.30.140">
    <property type="match status" value="1"/>
</dbReference>
<keyword evidence="16" id="KW-1185">Reference proteome</keyword>
<evidence type="ECO:0000259" key="14">
    <source>
        <dbReference type="SMART" id="SM00298"/>
    </source>
</evidence>
<dbReference type="Proteomes" id="UP000275385">
    <property type="component" value="Unassembled WGS sequence"/>
</dbReference>
<protein>
    <recommendedName>
        <fullName evidence="4">Chromatin modification-related protein EAF3</fullName>
    </recommendedName>
    <alternativeName>
        <fullName evidence="12">Chromatin modification-related protein eaf3</fullName>
    </alternativeName>
</protein>
<comment type="subunit">
    <text evidence="3">Component of the NuA4 histone acetyltransferase complex.</text>
</comment>
<comment type="function">
    <text evidence="11">Involved in deacetylation of histones, chromatin assembly and chromosome segregation. May act as a transcriptional oscillator, directing histone deacetylases to specific chromosomal domains. Component of the NuA4 histone acetyltransferase complex which is involved in transcriptional activation of selected genes principally by acetylation of nucleosomal histone H4 and H2A. The NuA4 complex is also involved in DNA repair.</text>
</comment>
<keyword evidence="9" id="KW-0234">DNA repair</keyword>
<dbReference type="SUPFAM" id="SSF54160">
    <property type="entry name" value="Chromo domain-like"/>
    <property type="match status" value="1"/>
</dbReference>
<evidence type="ECO:0000256" key="1">
    <source>
        <dbReference type="ARBA" id="ARBA00004123"/>
    </source>
</evidence>
<dbReference type="PANTHER" id="PTHR10880:SF15">
    <property type="entry name" value="MSL COMPLEX SUBUNIT 3"/>
    <property type="match status" value="1"/>
</dbReference>
<evidence type="ECO:0000256" key="3">
    <source>
        <dbReference type="ARBA" id="ARBA00011353"/>
    </source>
</evidence>
<evidence type="ECO:0000313" key="15">
    <source>
        <dbReference type="EMBL" id="RKU42957.1"/>
    </source>
</evidence>
<dbReference type="AlphaFoldDB" id="A0A420Y539"/>
<feature type="domain" description="Chromo" evidence="14">
    <location>
        <begin position="25"/>
        <end position="79"/>
    </location>
</feature>
<proteinExistence type="inferred from homology"/>
<keyword evidence="6" id="KW-0156">Chromatin regulator</keyword>
<keyword evidence="8" id="KW-0804">Transcription</keyword>
<name>A0A420Y539_9PEZI</name>
<comment type="similarity">
    <text evidence="2">Belongs to the MRG family.</text>
</comment>
<feature type="region of interest" description="Disordered" evidence="13">
    <location>
        <begin position="81"/>
        <end position="126"/>
    </location>
</feature>
<dbReference type="GO" id="GO:0032221">
    <property type="term" value="C:Rpd3S complex"/>
    <property type="evidence" value="ECO:0007669"/>
    <property type="project" value="TreeGrafter"/>
</dbReference>
<dbReference type="InterPro" id="IPR053820">
    <property type="entry name" value="MSL3_chromo-like"/>
</dbReference>
<organism evidence="15 16">
    <name type="scientific">Coniochaeta pulveracea</name>
    <dbReference type="NCBI Taxonomy" id="177199"/>
    <lineage>
        <taxon>Eukaryota</taxon>
        <taxon>Fungi</taxon>
        <taxon>Dikarya</taxon>
        <taxon>Ascomycota</taxon>
        <taxon>Pezizomycotina</taxon>
        <taxon>Sordariomycetes</taxon>
        <taxon>Sordariomycetidae</taxon>
        <taxon>Coniochaetales</taxon>
        <taxon>Coniochaetaceae</taxon>
        <taxon>Coniochaeta</taxon>
    </lineage>
</organism>
<evidence type="ECO:0000256" key="10">
    <source>
        <dbReference type="ARBA" id="ARBA00023242"/>
    </source>
</evidence>
<dbReference type="InterPro" id="IPR008676">
    <property type="entry name" value="MRG"/>
</dbReference>
<feature type="compositionally biased region" description="Basic and acidic residues" evidence="13">
    <location>
        <begin position="102"/>
        <end position="114"/>
    </location>
</feature>
<dbReference type="GO" id="GO:0035267">
    <property type="term" value="C:NuA4 histone acetyltransferase complex"/>
    <property type="evidence" value="ECO:0007669"/>
    <property type="project" value="TreeGrafter"/>
</dbReference>
<dbReference type="Pfam" id="PF05712">
    <property type="entry name" value="MRG"/>
    <property type="match status" value="1"/>
</dbReference>
<evidence type="ECO:0000256" key="2">
    <source>
        <dbReference type="ARBA" id="ARBA00009093"/>
    </source>
</evidence>
<sequence length="317" mass="36806">MPPKQTAGPPFEKNERVFCFHREMLYEAKVLDIKNADDGEGWHYKIHYKGWKDRFDEWAPQDRLRKFNDENQEFANQMKAQFATHSKASSKHAKSKMAGKIGESESARGSEERQPAATQSGRGPRRARDFELEHEDAFHARPSIKLPMADHLKAMLVDDWENVTKNQQLVPIPHAHPVEQLLNDYVAHERPRREEGSAAMDVLDEVVAGLREYFNKALGRILLYKFERPQYIEMYKMWEDAQSKYKSPCDTYGAEHLCRLLVSLPELIAQTNMDQQSVNRLREELTAFTGWLAKHSVKYFVSEYDTAGQDYIDKARA</sequence>
<keyword evidence="7" id="KW-0805">Transcription regulation</keyword>
<dbReference type="FunFam" id="1.10.274.30:FF:000004">
    <property type="entry name" value="Putative Chromatin modification-related protein eaf3"/>
    <property type="match status" value="1"/>
</dbReference>
<evidence type="ECO:0000256" key="5">
    <source>
        <dbReference type="ARBA" id="ARBA00022763"/>
    </source>
</evidence>
<dbReference type="GO" id="GO:0006338">
    <property type="term" value="P:chromatin remodeling"/>
    <property type="evidence" value="ECO:0007669"/>
    <property type="project" value="UniProtKB-ARBA"/>
</dbReference>
<evidence type="ECO:0000256" key="7">
    <source>
        <dbReference type="ARBA" id="ARBA00023015"/>
    </source>
</evidence>
<dbReference type="PROSITE" id="PS51640">
    <property type="entry name" value="MRG"/>
    <property type="match status" value="1"/>
</dbReference>
<dbReference type="SMART" id="SM00298">
    <property type="entry name" value="CHROMO"/>
    <property type="match status" value="1"/>
</dbReference>
<dbReference type="Gene3D" id="1.10.274.30">
    <property type="entry name" value="MRG domain"/>
    <property type="match status" value="1"/>
</dbReference>
<feature type="compositionally biased region" description="Basic residues" evidence="13">
    <location>
        <begin position="88"/>
        <end position="97"/>
    </location>
</feature>
<evidence type="ECO:0000256" key="9">
    <source>
        <dbReference type="ARBA" id="ARBA00023204"/>
    </source>
</evidence>
<dbReference type="GO" id="GO:0006355">
    <property type="term" value="P:regulation of DNA-templated transcription"/>
    <property type="evidence" value="ECO:0007669"/>
    <property type="project" value="InterPro"/>
</dbReference>
<evidence type="ECO:0000256" key="8">
    <source>
        <dbReference type="ARBA" id="ARBA00023163"/>
    </source>
</evidence>
<evidence type="ECO:0000256" key="13">
    <source>
        <dbReference type="SAM" id="MobiDB-lite"/>
    </source>
</evidence>
<dbReference type="GO" id="GO:0006281">
    <property type="term" value="P:DNA repair"/>
    <property type="evidence" value="ECO:0007669"/>
    <property type="project" value="UniProtKB-KW"/>
</dbReference>
<evidence type="ECO:0000256" key="11">
    <source>
        <dbReference type="ARBA" id="ARBA00057322"/>
    </source>
</evidence>
<dbReference type="InterPro" id="IPR026541">
    <property type="entry name" value="MRG_dom"/>
</dbReference>
<comment type="caution">
    <text evidence="15">The sequence shown here is derived from an EMBL/GenBank/DDBJ whole genome shotgun (WGS) entry which is preliminary data.</text>
</comment>
<keyword evidence="10" id="KW-0539">Nucleus</keyword>
<dbReference type="STRING" id="177199.A0A420Y539"/>
<reference evidence="15 16" key="1">
    <citation type="submission" date="2018-08" db="EMBL/GenBank/DDBJ databases">
        <title>Draft genome of the lignicolous fungus Coniochaeta pulveracea.</title>
        <authorList>
            <person name="Borstlap C.J."/>
            <person name="De Witt R.N."/>
            <person name="Botha A."/>
            <person name="Volschenk H."/>
        </authorList>
    </citation>
    <scope>NUCLEOTIDE SEQUENCE [LARGE SCALE GENOMIC DNA]</scope>
    <source>
        <strain evidence="15 16">CAB683</strain>
    </source>
</reference>
<dbReference type="OrthoDB" id="124855at2759"/>
<accession>A0A420Y539</accession>
<dbReference type="EMBL" id="QVQW01000049">
    <property type="protein sequence ID" value="RKU42957.1"/>
    <property type="molecule type" value="Genomic_DNA"/>
</dbReference>
<evidence type="ECO:0000313" key="16">
    <source>
        <dbReference type="Proteomes" id="UP000275385"/>
    </source>
</evidence>
<dbReference type="InterPro" id="IPR038217">
    <property type="entry name" value="MRG_C_sf"/>
</dbReference>
<evidence type="ECO:0000256" key="12">
    <source>
        <dbReference type="ARBA" id="ARBA00072864"/>
    </source>
</evidence>
<dbReference type="Pfam" id="PF22732">
    <property type="entry name" value="MSL3_chromo-like"/>
    <property type="match status" value="1"/>
</dbReference>
<evidence type="ECO:0000256" key="6">
    <source>
        <dbReference type="ARBA" id="ARBA00022853"/>
    </source>
</evidence>
<dbReference type="PIRSF" id="PIRSF038133">
    <property type="entry name" value="HAT_Nua4_EAF3/MRG15"/>
    <property type="match status" value="1"/>
</dbReference>
<evidence type="ECO:0000256" key="4">
    <source>
        <dbReference type="ARBA" id="ARBA00018505"/>
    </source>
</evidence>
<dbReference type="InterPro" id="IPR000953">
    <property type="entry name" value="Chromo/chromo_shadow_dom"/>
</dbReference>
<keyword evidence="5" id="KW-0227">DNA damage</keyword>
<dbReference type="CDD" id="cd18983">
    <property type="entry name" value="CBD_MSL3_like"/>
    <property type="match status" value="1"/>
</dbReference>
<comment type="subcellular location">
    <subcellularLocation>
        <location evidence="1">Nucleus</location>
    </subcellularLocation>
</comment>
<dbReference type="InterPro" id="IPR016197">
    <property type="entry name" value="Chromo-like_dom_sf"/>
</dbReference>
<gene>
    <name evidence="15" type="primary">EAF3</name>
    <name evidence="15" type="ORF">DL546_005837</name>
</gene>